<dbReference type="AlphaFoldDB" id="A0AAV4QVM2"/>
<organism evidence="1 2">
    <name type="scientific">Caerostris darwini</name>
    <dbReference type="NCBI Taxonomy" id="1538125"/>
    <lineage>
        <taxon>Eukaryota</taxon>
        <taxon>Metazoa</taxon>
        <taxon>Ecdysozoa</taxon>
        <taxon>Arthropoda</taxon>
        <taxon>Chelicerata</taxon>
        <taxon>Arachnida</taxon>
        <taxon>Araneae</taxon>
        <taxon>Araneomorphae</taxon>
        <taxon>Entelegynae</taxon>
        <taxon>Araneoidea</taxon>
        <taxon>Araneidae</taxon>
        <taxon>Caerostris</taxon>
    </lineage>
</organism>
<reference evidence="1 2" key="1">
    <citation type="submission" date="2021-06" db="EMBL/GenBank/DDBJ databases">
        <title>Caerostris darwini draft genome.</title>
        <authorList>
            <person name="Kono N."/>
            <person name="Arakawa K."/>
        </authorList>
    </citation>
    <scope>NUCLEOTIDE SEQUENCE [LARGE SCALE GENOMIC DNA]</scope>
</reference>
<protein>
    <submittedName>
        <fullName evidence="1">Uncharacterized protein</fullName>
    </submittedName>
</protein>
<proteinExistence type="predicted"/>
<name>A0AAV4QVM2_9ARAC</name>
<dbReference type="EMBL" id="BPLQ01004993">
    <property type="protein sequence ID" value="GIY12167.1"/>
    <property type="molecule type" value="Genomic_DNA"/>
</dbReference>
<keyword evidence="2" id="KW-1185">Reference proteome</keyword>
<accession>A0AAV4QVM2</accession>
<evidence type="ECO:0000313" key="1">
    <source>
        <dbReference type="EMBL" id="GIY12167.1"/>
    </source>
</evidence>
<sequence>MANDELPYFMGTDASVKYKGTFCKAKIKKIMRVVKCKTIHSPLTNPVQNILVLLLLDQANLSTNEDPP</sequence>
<gene>
    <name evidence="1" type="ORF">CDAR_568291</name>
</gene>
<evidence type="ECO:0000313" key="2">
    <source>
        <dbReference type="Proteomes" id="UP001054837"/>
    </source>
</evidence>
<comment type="caution">
    <text evidence="1">The sequence shown here is derived from an EMBL/GenBank/DDBJ whole genome shotgun (WGS) entry which is preliminary data.</text>
</comment>
<dbReference type="Proteomes" id="UP001054837">
    <property type="component" value="Unassembled WGS sequence"/>
</dbReference>
<dbReference type="Gene3D" id="2.30.30.140">
    <property type="match status" value="1"/>
</dbReference>